<dbReference type="InterPro" id="IPR000123">
    <property type="entry name" value="Reverse_transcriptase_msDNA"/>
</dbReference>
<dbReference type="PATRIC" id="fig|1395513.3.peg.363"/>
<accession>V6J1K8</accession>
<evidence type="ECO:0000256" key="6">
    <source>
        <dbReference type="ARBA" id="ARBA00022918"/>
    </source>
</evidence>
<dbReference type="Pfam" id="PF00078">
    <property type="entry name" value="RVT_1"/>
    <property type="match status" value="1"/>
</dbReference>
<dbReference type="SUPFAM" id="SSF56672">
    <property type="entry name" value="DNA/RNA polymerases"/>
    <property type="match status" value="1"/>
</dbReference>
<dbReference type="InterPro" id="IPR051083">
    <property type="entry name" value="GrpII_Intron_Splice-Mob/Def"/>
</dbReference>
<dbReference type="GO" id="GO:0046872">
    <property type="term" value="F:metal ion binding"/>
    <property type="evidence" value="ECO:0007669"/>
    <property type="project" value="UniProtKB-KW"/>
</dbReference>
<keyword evidence="5" id="KW-0460">Magnesium</keyword>
<dbReference type="GO" id="GO:0003723">
    <property type="term" value="F:RNA binding"/>
    <property type="evidence" value="ECO:0007669"/>
    <property type="project" value="InterPro"/>
</dbReference>
<dbReference type="PROSITE" id="PS50878">
    <property type="entry name" value="RT_POL"/>
    <property type="match status" value="1"/>
</dbReference>
<dbReference type="InterPro" id="IPR000477">
    <property type="entry name" value="RT_dom"/>
</dbReference>
<dbReference type="InterPro" id="IPR043502">
    <property type="entry name" value="DNA/RNA_pol_sf"/>
</dbReference>
<dbReference type="PRINTS" id="PR00866">
    <property type="entry name" value="RNADNAPOLMS"/>
</dbReference>
<dbReference type="eggNOG" id="COG3344">
    <property type="taxonomic scope" value="Bacteria"/>
</dbReference>
<evidence type="ECO:0000256" key="1">
    <source>
        <dbReference type="ARBA" id="ARBA00012493"/>
    </source>
</evidence>
<evidence type="ECO:0000256" key="4">
    <source>
        <dbReference type="ARBA" id="ARBA00022723"/>
    </source>
</evidence>
<organism evidence="11 12">
    <name type="scientific">Sporolactobacillus laevolacticus DSM 442</name>
    <dbReference type="NCBI Taxonomy" id="1395513"/>
    <lineage>
        <taxon>Bacteria</taxon>
        <taxon>Bacillati</taxon>
        <taxon>Bacillota</taxon>
        <taxon>Bacilli</taxon>
        <taxon>Bacillales</taxon>
        <taxon>Sporolactobacillaceae</taxon>
        <taxon>Sporolactobacillus</taxon>
    </lineage>
</organism>
<gene>
    <name evidence="11" type="ORF">P343_01785</name>
</gene>
<dbReference type="Proteomes" id="UP000018296">
    <property type="component" value="Unassembled WGS sequence"/>
</dbReference>
<evidence type="ECO:0000313" key="12">
    <source>
        <dbReference type="Proteomes" id="UP000018296"/>
    </source>
</evidence>
<reference evidence="11 12" key="1">
    <citation type="journal article" date="2013" name="Genome Announc.">
        <title>Genome Sequence of Sporolactobacillus laevolacticus DSM442, an Efficient Polymer-Grade D-Lactate Producer from Agricultural Waste Cottonseed as a Nitrogen Source.</title>
        <authorList>
            <person name="Wang H."/>
            <person name="Wang L."/>
            <person name="Ju J."/>
            <person name="Yu B."/>
            <person name="Ma Y."/>
        </authorList>
    </citation>
    <scope>NUCLEOTIDE SEQUENCE [LARGE SCALE GENOMIC DNA]</scope>
    <source>
        <strain evidence="11 12">DSM 442</strain>
    </source>
</reference>
<keyword evidence="12" id="KW-1185">Reference proteome</keyword>
<comment type="catalytic activity">
    <reaction evidence="9">
        <text>DNA(n) + a 2'-deoxyribonucleoside 5'-triphosphate = DNA(n+1) + diphosphate</text>
        <dbReference type="Rhea" id="RHEA:22508"/>
        <dbReference type="Rhea" id="RHEA-COMP:17339"/>
        <dbReference type="Rhea" id="RHEA-COMP:17340"/>
        <dbReference type="ChEBI" id="CHEBI:33019"/>
        <dbReference type="ChEBI" id="CHEBI:61560"/>
        <dbReference type="ChEBI" id="CHEBI:173112"/>
        <dbReference type="EC" id="2.7.7.49"/>
    </reaction>
</comment>
<comment type="caution">
    <text evidence="11">The sequence shown here is derived from an EMBL/GenBank/DDBJ whole genome shotgun (WGS) entry which is preliminary data.</text>
</comment>
<keyword evidence="2" id="KW-0808">Transferase</keyword>
<keyword evidence="3" id="KW-0548">Nucleotidyltransferase</keyword>
<dbReference type="EMBL" id="AWTC01000001">
    <property type="protein sequence ID" value="EST13712.1"/>
    <property type="molecule type" value="Genomic_DNA"/>
</dbReference>
<evidence type="ECO:0000259" key="10">
    <source>
        <dbReference type="PROSITE" id="PS50878"/>
    </source>
</evidence>
<dbReference type="EC" id="2.7.7.49" evidence="1"/>
<evidence type="ECO:0000256" key="2">
    <source>
        <dbReference type="ARBA" id="ARBA00022679"/>
    </source>
</evidence>
<feature type="domain" description="Reverse transcriptase" evidence="10">
    <location>
        <begin position="33"/>
        <end position="244"/>
    </location>
</feature>
<dbReference type="GO" id="GO:0003964">
    <property type="term" value="F:RNA-directed DNA polymerase activity"/>
    <property type="evidence" value="ECO:0007669"/>
    <property type="project" value="UniProtKB-KW"/>
</dbReference>
<comment type="similarity">
    <text evidence="8">Belongs to the bacterial reverse transcriptase family.</text>
</comment>
<keyword evidence="7" id="KW-0051">Antiviral defense</keyword>
<evidence type="ECO:0000256" key="5">
    <source>
        <dbReference type="ARBA" id="ARBA00022842"/>
    </source>
</evidence>
<evidence type="ECO:0000313" key="11">
    <source>
        <dbReference type="EMBL" id="EST13712.1"/>
    </source>
</evidence>
<dbReference type="NCBIfam" id="NF038233">
    <property type="entry name" value="retron_St85_RT"/>
    <property type="match status" value="1"/>
</dbReference>
<evidence type="ECO:0000256" key="8">
    <source>
        <dbReference type="ARBA" id="ARBA00034120"/>
    </source>
</evidence>
<dbReference type="RefSeq" id="WP_023508671.1">
    <property type="nucleotide sequence ID" value="NZ_AWTC01000001.1"/>
</dbReference>
<evidence type="ECO:0000256" key="3">
    <source>
        <dbReference type="ARBA" id="ARBA00022695"/>
    </source>
</evidence>
<protein>
    <recommendedName>
        <fullName evidence="1">RNA-directed DNA polymerase</fullName>
        <ecNumber evidence="1">2.7.7.49</ecNumber>
    </recommendedName>
</protein>
<dbReference type="PANTHER" id="PTHR34047">
    <property type="entry name" value="NUCLEAR INTRON MATURASE 1, MITOCHONDRIAL-RELATED"/>
    <property type="match status" value="1"/>
</dbReference>
<evidence type="ECO:0000256" key="9">
    <source>
        <dbReference type="ARBA" id="ARBA00048173"/>
    </source>
</evidence>
<evidence type="ECO:0000256" key="7">
    <source>
        <dbReference type="ARBA" id="ARBA00023118"/>
    </source>
</evidence>
<keyword evidence="6" id="KW-0695">RNA-directed DNA polymerase</keyword>
<keyword evidence="4" id="KW-0479">Metal-binding</keyword>
<name>V6J1K8_9BACL</name>
<proteinExistence type="inferred from homology"/>
<dbReference type="PANTHER" id="PTHR34047:SF7">
    <property type="entry name" value="RNA-DIRECTED DNA POLYMERASE"/>
    <property type="match status" value="1"/>
</dbReference>
<dbReference type="CDD" id="cd03487">
    <property type="entry name" value="RT_Bac_retron_II"/>
    <property type="match status" value="1"/>
</dbReference>
<dbReference type="AlphaFoldDB" id="V6J1K8"/>
<sequence length="428" mass="50753">MNNTHSNTILLNNLQLPIIHDIFDLSDNTRISDGKLYLLFQFHNYYYNTFFINKKNGKKREISSPQRPLKLLQKWILEEILLNIKVSAESQAFIRKKNGILENALLHKDNLFLLQMDIENFFPSIDDKRIFYFFRQIGYNSFVSDILKNVCTFKGKLPQGGVCSPYLSNLICYSLDRRIAGLCARRDIIYSRYADDLSFSCDNKDNLRKIRPLVELILSKEGFKVNKSKTRFSFSHKTITGLNIAKDNNNMNVVKVPRKLKRKVRSIIHYSFVSGDFSNQNVVLGYIAFIYSIEPEYISKIIKYIQSLQNKDYKFFSDIVNAFNKSDLAKISNFCWNFDDTYESKIDVEKVLRKYKISDRKDLDLFAEYLPDEYWGFQEKFEKRFFYLKRHKVLTDHLVSIYQNKLYDLNFLNREDSTNSFHQDLFEF</sequence>
<dbReference type="GO" id="GO:0051607">
    <property type="term" value="P:defense response to virus"/>
    <property type="evidence" value="ECO:0007669"/>
    <property type="project" value="UniProtKB-KW"/>
</dbReference>